<dbReference type="EMBL" id="FN654581">
    <property type="protein sequence ID" value="CBY35073.1"/>
    <property type="molecule type" value="Genomic_DNA"/>
</dbReference>
<sequence length="91" mass="10098">MPRNSIFPREDLSLPTINEHKIDGEVFIIEVDNSASRAPKLHTRGKWQRGARLAESAVVQNPKISGLSKRFQVSSLTSTDTVTCALNTKHV</sequence>
<dbReference type="Proteomes" id="UP000011014">
    <property type="component" value="Unassembled WGS sequence"/>
</dbReference>
<reference evidence="1" key="1">
    <citation type="journal article" date="2010" name="Science">
        <title>Plasticity of animal genome architecture unmasked by rapid evolution of a pelagic tunicate.</title>
        <authorList>
            <person name="Denoeud F."/>
            <person name="Henriet S."/>
            <person name="Mungpakdee S."/>
            <person name="Aury J.M."/>
            <person name="Da Silva C."/>
            <person name="Brinkmann H."/>
            <person name="Mikhaleva J."/>
            <person name="Olsen L.C."/>
            <person name="Jubin C."/>
            <person name="Canestro C."/>
            <person name="Bouquet J.M."/>
            <person name="Danks G."/>
            <person name="Poulain J."/>
            <person name="Campsteijn C."/>
            <person name="Adamski M."/>
            <person name="Cross I."/>
            <person name="Yadetie F."/>
            <person name="Muffato M."/>
            <person name="Louis A."/>
            <person name="Butcher S."/>
            <person name="Tsagkogeorga G."/>
            <person name="Konrad A."/>
            <person name="Singh S."/>
            <person name="Jensen M.F."/>
            <person name="Cong E.H."/>
            <person name="Eikeseth-Otteraa H."/>
            <person name="Noel B."/>
            <person name="Anthouard V."/>
            <person name="Porcel B.M."/>
            <person name="Kachouri-Lafond R."/>
            <person name="Nishino A."/>
            <person name="Ugolini M."/>
            <person name="Chourrout P."/>
            <person name="Nishida H."/>
            <person name="Aasland R."/>
            <person name="Huzurbazar S."/>
            <person name="Westhof E."/>
            <person name="Delsuc F."/>
            <person name="Lehrach H."/>
            <person name="Reinhardt R."/>
            <person name="Weissenbach J."/>
            <person name="Roy S.W."/>
            <person name="Artiguenave F."/>
            <person name="Postlethwait J.H."/>
            <person name="Manak J.R."/>
            <person name="Thompson E.M."/>
            <person name="Jaillon O."/>
            <person name="Du Pasquier L."/>
            <person name="Boudinot P."/>
            <person name="Liberles D.A."/>
            <person name="Volff J.N."/>
            <person name="Philippe H."/>
            <person name="Lenhard B."/>
            <person name="Roest Crollius H."/>
            <person name="Wincker P."/>
            <person name="Chourrout D."/>
        </authorList>
    </citation>
    <scope>NUCLEOTIDE SEQUENCE [LARGE SCALE GENOMIC DNA]</scope>
</reference>
<name>E4YHV3_OIKDI</name>
<protein>
    <submittedName>
        <fullName evidence="1">Uncharacterized protein</fullName>
    </submittedName>
</protein>
<evidence type="ECO:0000313" key="1">
    <source>
        <dbReference type="EMBL" id="CBY35073.1"/>
    </source>
</evidence>
<organism evidence="1">
    <name type="scientific">Oikopleura dioica</name>
    <name type="common">Tunicate</name>
    <dbReference type="NCBI Taxonomy" id="34765"/>
    <lineage>
        <taxon>Eukaryota</taxon>
        <taxon>Metazoa</taxon>
        <taxon>Chordata</taxon>
        <taxon>Tunicata</taxon>
        <taxon>Appendicularia</taxon>
        <taxon>Copelata</taxon>
        <taxon>Oikopleuridae</taxon>
        <taxon>Oikopleura</taxon>
    </lineage>
</organism>
<accession>E4YHV3</accession>
<proteinExistence type="predicted"/>
<dbReference type="AlphaFoldDB" id="E4YHV3"/>
<gene>
    <name evidence="1" type="ORF">GSOID_T00026863001</name>
</gene>